<keyword evidence="8" id="KW-0626">Porin</keyword>
<dbReference type="InterPro" id="IPR001702">
    <property type="entry name" value="Porin_Gram-ve"/>
</dbReference>
<keyword evidence="9" id="KW-0472">Membrane</keyword>
<keyword evidence="4" id="KW-1134">Transmembrane beta strand</keyword>
<organism evidence="13 14">
    <name type="scientific">Cupriavidus basilensis</name>
    <dbReference type="NCBI Taxonomy" id="68895"/>
    <lineage>
        <taxon>Bacteria</taxon>
        <taxon>Pseudomonadati</taxon>
        <taxon>Pseudomonadota</taxon>
        <taxon>Betaproteobacteria</taxon>
        <taxon>Burkholderiales</taxon>
        <taxon>Burkholderiaceae</taxon>
        <taxon>Cupriavidus</taxon>
    </lineage>
</organism>
<dbReference type="PANTHER" id="PTHR34501:SF9">
    <property type="entry name" value="MAJOR OUTER MEMBRANE PROTEIN P.IA"/>
    <property type="match status" value="1"/>
</dbReference>
<sequence>MLMKLNPVLAGAMASLISLGMAGAANAQSSVTLYGRITGGVDYLNKIAQSGGGHADTLRYAGGNWGTSWWGLRAKEDLGGGLSAVMNLESAFATDNGQTGNSLFNRYAYVGLASSTYGSLWLGRAMGLPDSEISAVDPMGYQATSLGTLQNGRIWGSRANTITYNSPVWGGLSFRGQAGLNGTAGQFNSGRQLAGSISYQSGPLVVKGLYEEIRDIDGGFNSLYTASKLYAAGAAYQVRDLKLYGGYALTRSGANTVATADNPTGATKQQLFWVGANYQATPALVLIGGAYRANRNNAGGNGTLLAVGGNYYLSKRTMLYGTVGTVLNGGNAAFSAEAGNNRPLAGSSQQGVYTGMVHWF</sequence>
<evidence type="ECO:0000256" key="10">
    <source>
        <dbReference type="ARBA" id="ARBA00023237"/>
    </source>
</evidence>
<evidence type="ECO:0000256" key="2">
    <source>
        <dbReference type="ARBA" id="ARBA00011233"/>
    </source>
</evidence>
<dbReference type="Gene3D" id="2.40.160.10">
    <property type="entry name" value="Porin"/>
    <property type="match status" value="1"/>
</dbReference>
<keyword evidence="14" id="KW-1185">Reference proteome</keyword>
<keyword evidence="3" id="KW-0813">Transport</keyword>
<comment type="subcellular location">
    <subcellularLocation>
        <location evidence="1">Cell outer membrane</location>
        <topology evidence="1">Multi-pass membrane protein</topology>
    </subcellularLocation>
</comment>
<evidence type="ECO:0000256" key="1">
    <source>
        <dbReference type="ARBA" id="ARBA00004571"/>
    </source>
</evidence>
<evidence type="ECO:0000313" key="14">
    <source>
        <dbReference type="Proteomes" id="UP001216674"/>
    </source>
</evidence>
<dbReference type="PRINTS" id="PR00182">
    <property type="entry name" value="ECOLNEIPORIN"/>
</dbReference>
<evidence type="ECO:0000256" key="4">
    <source>
        <dbReference type="ARBA" id="ARBA00022452"/>
    </source>
</evidence>
<reference evidence="13 14" key="1">
    <citation type="submission" date="2023-03" db="EMBL/GenBank/DDBJ databases">
        <title>Draft assemblies of triclosan tolerant bacteria isolated from returned activated sludge.</title>
        <authorList>
            <person name="Van Hamelsveld S."/>
        </authorList>
    </citation>
    <scope>NUCLEOTIDE SEQUENCE [LARGE SCALE GENOMIC DNA]</scope>
    <source>
        <strain evidence="13 14">GW210010_S58</strain>
    </source>
</reference>
<dbReference type="InterPro" id="IPR023614">
    <property type="entry name" value="Porin_dom_sf"/>
</dbReference>
<feature type="chain" id="PRO_5046862667" evidence="11">
    <location>
        <begin position="28"/>
        <end position="360"/>
    </location>
</feature>
<dbReference type="PANTHER" id="PTHR34501">
    <property type="entry name" value="PROTEIN YDDL-RELATED"/>
    <property type="match status" value="1"/>
</dbReference>
<keyword evidence="5" id="KW-0812">Transmembrane</keyword>
<evidence type="ECO:0000256" key="3">
    <source>
        <dbReference type="ARBA" id="ARBA00022448"/>
    </source>
</evidence>
<dbReference type="Pfam" id="PF13609">
    <property type="entry name" value="Porin_4"/>
    <property type="match status" value="1"/>
</dbReference>
<evidence type="ECO:0000313" key="13">
    <source>
        <dbReference type="EMBL" id="MDF3834289.1"/>
    </source>
</evidence>
<evidence type="ECO:0000256" key="5">
    <source>
        <dbReference type="ARBA" id="ARBA00022692"/>
    </source>
</evidence>
<dbReference type="Proteomes" id="UP001216674">
    <property type="component" value="Unassembled WGS sequence"/>
</dbReference>
<accession>A0ABT6ANU0</accession>
<dbReference type="SUPFAM" id="SSF56935">
    <property type="entry name" value="Porins"/>
    <property type="match status" value="1"/>
</dbReference>
<evidence type="ECO:0000256" key="9">
    <source>
        <dbReference type="ARBA" id="ARBA00023136"/>
    </source>
</evidence>
<comment type="caution">
    <text evidence="13">The sequence shown here is derived from an EMBL/GenBank/DDBJ whole genome shotgun (WGS) entry which is preliminary data.</text>
</comment>
<keyword evidence="7" id="KW-0406">Ion transport</keyword>
<evidence type="ECO:0000256" key="11">
    <source>
        <dbReference type="SAM" id="SignalP"/>
    </source>
</evidence>
<feature type="domain" description="Porin" evidence="12">
    <location>
        <begin position="15"/>
        <end position="330"/>
    </location>
</feature>
<dbReference type="InterPro" id="IPR050298">
    <property type="entry name" value="Gram-neg_bact_OMP"/>
</dbReference>
<dbReference type="InterPro" id="IPR033900">
    <property type="entry name" value="Gram_neg_porin_domain"/>
</dbReference>
<protein>
    <submittedName>
        <fullName evidence="13">Porin</fullName>
    </submittedName>
</protein>
<keyword evidence="6 11" id="KW-0732">Signal</keyword>
<feature type="signal peptide" evidence="11">
    <location>
        <begin position="1"/>
        <end position="27"/>
    </location>
</feature>
<dbReference type="EMBL" id="JARJLM010000260">
    <property type="protein sequence ID" value="MDF3834289.1"/>
    <property type="molecule type" value="Genomic_DNA"/>
</dbReference>
<evidence type="ECO:0000256" key="7">
    <source>
        <dbReference type="ARBA" id="ARBA00023065"/>
    </source>
</evidence>
<gene>
    <name evidence="13" type="ORF">P3W85_15200</name>
</gene>
<evidence type="ECO:0000256" key="8">
    <source>
        <dbReference type="ARBA" id="ARBA00023114"/>
    </source>
</evidence>
<keyword evidence="10" id="KW-0998">Cell outer membrane</keyword>
<name>A0ABT6ANU0_9BURK</name>
<dbReference type="CDD" id="cd00342">
    <property type="entry name" value="gram_neg_porins"/>
    <property type="match status" value="1"/>
</dbReference>
<evidence type="ECO:0000259" key="12">
    <source>
        <dbReference type="Pfam" id="PF13609"/>
    </source>
</evidence>
<proteinExistence type="predicted"/>
<comment type="subunit">
    <text evidence="2">Homotrimer.</text>
</comment>
<evidence type="ECO:0000256" key="6">
    <source>
        <dbReference type="ARBA" id="ARBA00022729"/>
    </source>
</evidence>